<comment type="caution">
    <text evidence="1">The sequence shown here is derived from an EMBL/GenBank/DDBJ whole genome shotgun (WGS) entry which is preliminary data.</text>
</comment>
<dbReference type="EMBL" id="PRDM01000002">
    <property type="protein sequence ID" value="MBE8725407.1"/>
    <property type="molecule type" value="Genomic_DNA"/>
</dbReference>
<organism evidence="1 2">
    <name type="scientific">Flavobacterium hungaricum</name>
    <dbReference type="NCBI Taxonomy" id="2082725"/>
    <lineage>
        <taxon>Bacteria</taxon>
        <taxon>Pseudomonadati</taxon>
        <taxon>Bacteroidota</taxon>
        <taxon>Flavobacteriia</taxon>
        <taxon>Flavobacteriales</taxon>
        <taxon>Flavobacteriaceae</taxon>
        <taxon>Flavobacterium</taxon>
    </lineage>
</organism>
<dbReference type="RefSeq" id="WP_193846683.1">
    <property type="nucleotide sequence ID" value="NZ_PRDM01000002.1"/>
</dbReference>
<sequence length="86" mass="10223">MINIRIDEVGDINFDYPYLEVFLKDGQKPFLEIGISEEKELVFKFYTSKTDVLMNVDEWKHILSAANEFLPRALKNEEDYLNFNEK</sequence>
<dbReference type="Proteomes" id="UP000640614">
    <property type="component" value="Unassembled WGS sequence"/>
</dbReference>
<proteinExistence type="predicted"/>
<protein>
    <submittedName>
        <fullName evidence="1">Uncharacterized protein</fullName>
    </submittedName>
</protein>
<keyword evidence="2" id="KW-1185">Reference proteome</keyword>
<accession>A0ABR9TLA1</accession>
<reference evidence="1 2" key="1">
    <citation type="submission" date="2018-07" db="EMBL/GenBank/DDBJ databases">
        <title>Genome assembly of strain KB82.</title>
        <authorList>
            <person name="Kukolya J."/>
            <person name="Horvath B."/>
            <person name="Nagy I."/>
            <person name="Toth A."/>
        </authorList>
    </citation>
    <scope>NUCLEOTIDE SEQUENCE [LARGE SCALE GENOMIC DNA]</scope>
    <source>
        <strain evidence="1 2">Kb82</strain>
    </source>
</reference>
<evidence type="ECO:0000313" key="2">
    <source>
        <dbReference type="Proteomes" id="UP000640614"/>
    </source>
</evidence>
<gene>
    <name evidence="1" type="ORF">C4F50_10655</name>
</gene>
<evidence type="ECO:0000313" key="1">
    <source>
        <dbReference type="EMBL" id="MBE8725407.1"/>
    </source>
</evidence>
<name>A0ABR9TLA1_9FLAO</name>